<dbReference type="PIRSF" id="PIRSF016379">
    <property type="entry name" value="ENT"/>
    <property type="match status" value="1"/>
</dbReference>
<keyword evidence="9" id="KW-1185">Reference proteome</keyword>
<evidence type="ECO:0000313" key="8">
    <source>
        <dbReference type="Ensembl" id="ENSOTSP00005138651.1"/>
    </source>
</evidence>
<sequence>MTTQKNAPVDRGCAVAVIIFILGLGTLLPWNFFITATEYFDDRLKGTPSITNGTTPVTKDYEFASFMTLLAQLPLLLFTLANSFLYQRIREKVRIAVSLVSILCLFLLTAIMVKVPMQPDSFFSITMATIWFINSFGAVLQGSLFGLVGMLPPKYSTLFMSGQGLAGIFAALASLLSILSKTDKASAALGYFITPCVATLLTLLSYLLLPHLVSGYTDHDKRERVSSTTVALDITEECTHKILCWALGSHQVICPGSLQKGAVFRIPLSFQSPFKSTFSQTFLSHFVTVVQVWVMALCVTCVLAVTLSVFPAVTVKVKSVYGNKEWDRYFLCVCCFIVFNVMDLIGRSVTSMVQWPSKRSRLFPVLVVSRVVFIPLIMLCKTDNRQYLPVLFSHDIAFVAIMTLFAVSNGYLICLCMSYAPQLVRSKDCETAGALMTFFLALGLSLGAALSFLLRNLL</sequence>
<evidence type="ECO:0000256" key="3">
    <source>
        <dbReference type="ARBA" id="ARBA00022448"/>
    </source>
</evidence>
<dbReference type="GO" id="GO:0015213">
    <property type="term" value="F:uridine transmembrane transporter activity"/>
    <property type="evidence" value="ECO:0007669"/>
    <property type="project" value="UniProtKB-ARBA"/>
</dbReference>
<reference evidence="9" key="1">
    <citation type="journal article" date="2018" name="PLoS ONE">
        <title>Chinook salmon (Oncorhynchus tshawytscha) genome and transcriptome.</title>
        <authorList>
            <person name="Christensen K.A."/>
            <person name="Leong J.S."/>
            <person name="Sakhrani D."/>
            <person name="Biagi C.A."/>
            <person name="Minkley D.R."/>
            <person name="Withler R.E."/>
            <person name="Rondeau E.B."/>
            <person name="Koop B.F."/>
            <person name="Devlin R.H."/>
        </authorList>
    </citation>
    <scope>NUCLEOTIDE SEQUENCE [LARGE SCALE GENOMIC DNA]</scope>
</reference>
<proteinExistence type="inferred from homology"/>
<reference evidence="8" key="3">
    <citation type="submission" date="2025-09" db="UniProtKB">
        <authorList>
            <consortium name="Ensembl"/>
        </authorList>
    </citation>
    <scope>IDENTIFICATION</scope>
</reference>
<gene>
    <name evidence="8" type="primary">SLC29A2</name>
</gene>
<feature type="transmembrane region" description="Helical" evidence="7">
    <location>
        <begin position="362"/>
        <end position="379"/>
    </location>
</feature>
<dbReference type="InterPro" id="IPR036259">
    <property type="entry name" value="MFS_trans_sf"/>
</dbReference>
<feature type="transmembrane region" description="Helical" evidence="7">
    <location>
        <begin position="399"/>
        <end position="420"/>
    </location>
</feature>
<dbReference type="GeneTree" id="ENSGT00950000182898"/>
<feature type="transmembrane region" description="Helical" evidence="7">
    <location>
        <begin position="12"/>
        <end position="34"/>
    </location>
</feature>
<dbReference type="GO" id="GO:0035344">
    <property type="term" value="P:hypoxanthine transport"/>
    <property type="evidence" value="ECO:0007669"/>
    <property type="project" value="TreeGrafter"/>
</dbReference>
<feature type="transmembrane region" description="Helical" evidence="7">
    <location>
        <begin position="282"/>
        <end position="308"/>
    </location>
</feature>
<evidence type="ECO:0000256" key="6">
    <source>
        <dbReference type="ARBA" id="ARBA00023136"/>
    </source>
</evidence>
<dbReference type="NCBIfam" id="TIGR00939">
    <property type="entry name" value="2a57"/>
    <property type="match status" value="1"/>
</dbReference>
<dbReference type="SUPFAM" id="SSF103473">
    <property type="entry name" value="MFS general substrate transporter"/>
    <property type="match status" value="1"/>
</dbReference>
<evidence type="ECO:0000256" key="1">
    <source>
        <dbReference type="ARBA" id="ARBA00004554"/>
    </source>
</evidence>
<evidence type="ECO:0000256" key="7">
    <source>
        <dbReference type="SAM" id="Phobius"/>
    </source>
</evidence>
<dbReference type="Ensembl" id="ENSOTST00005120597.1">
    <property type="protein sequence ID" value="ENSOTSP00005138651.1"/>
    <property type="gene ID" value="ENSOTSG00005048010.1"/>
</dbReference>
<evidence type="ECO:0000256" key="5">
    <source>
        <dbReference type="ARBA" id="ARBA00022989"/>
    </source>
</evidence>
<dbReference type="InterPro" id="IPR002259">
    <property type="entry name" value="Eqnu_transpt"/>
</dbReference>
<organism evidence="8 9">
    <name type="scientific">Oncorhynchus tshawytscha</name>
    <name type="common">Chinook salmon</name>
    <name type="synonym">Salmo tshawytscha</name>
    <dbReference type="NCBI Taxonomy" id="74940"/>
    <lineage>
        <taxon>Eukaryota</taxon>
        <taxon>Metazoa</taxon>
        <taxon>Chordata</taxon>
        <taxon>Craniata</taxon>
        <taxon>Vertebrata</taxon>
        <taxon>Euteleostomi</taxon>
        <taxon>Actinopterygii</taxon>
        <taxon>Neopterygii</taxon>
        <taxon>Teleostei</taxon>
        <taxon>Protacanthopterygii</taxon>
        <taxon>Salmoniformes</taxon>
        <taxon>Salmonidae</taxon>
        <taxon>Salmoninae</taxon>
        <taxon>Oncorhynchus</taxon>
    </lineage>
</organism>
<keyword evidence="6 7" id="KW-0472">Membrane</keyword>
<reference evidence="8" key="2">
    <citation type="submission" date="2025-08" db="UniProtKB">
        <authorList>
            <consortium name="Ensembl"/>
        </authorList>
    </citation>
    <scope>IDENTIFICATION</scope>
</reference>
<feature type="transmembrane region" description="Helical" evidence="7">
    <location>
        <begin position="185"/>
        <end position="209"/>
    </location>
</feature>
<evidence type="ECO:0000256" key="4">
    <source>
        <dbReference type="ARBA" id="ARBA00022692"/>
    </source>
</evidence>
<dbReference type="PANTHER" id="PTHR10332">
    <property type="entry name" value="EQUILIBRATIVE NUCLEOSIDE TRANSPORTER"/>
    <property type="match status" value="1"/>
</dbReference>
<comment type="subcellular location">
    <subcellularLocation>
        <location evidence="1">Basolateral cell membrane</location>
        <topology evidence="1">Multi-pass membrane protein</topology>
    </subcellularLocation>
</comment>
<dbReference type="GO" id="GO:0015854">
    <property type="term" value="P:guanine transport"/>
    <property type="evidence" value="ECO:0007669"/>
    <property type="project" value="TreeGrafter"/>
</dbReference>
<feature type="transmembrane region" description="Helical" evidence="7">
    <location>
        <begin position="125"/>
        <end position="151"/>
    </location>
</feature>
<evidence type="ECO:0000256" key="2">
    <source>
        <dbReference type="ARBA" id="ARBA00007965"/>
    </source>
</evidence>
<evidence type="ECO:0008006" key="10">
    <source>
        <dbReference type="Google" id="ProtNLM"/>
    </source>
</evidence>
<dbReference type="PANTHER" id="PTHR10332:SF8">
    <property type="entry name" value="EQUILIBRATIVE NUCLEOSIDE TRANSPORTER 2"/>
    <property type="match status" value="1"/>
</dbReference>
<dbReference type="InterPro" id="IPR034764">
    <property type="entry name" value="ENT1/ENT2"/>
</dbReference>
<feature type="transmembrane region" description="Helical" evidence="7">
    <location>
        <begin position="158"/>
        <end position="179"/>
    </location>
</feature>
<feature type="transmembrane region" description="Helical" evidence="7">
    <location>
        <begin position="93"/>
        <end position="113"/>
    </location>
</feature>
<dbReference type="GO" id="GO:0016323">
    <property type="term" value="C:basolateral plasma membrane"/>
    <property type="evidence" value="ECO:0007669"/>
    <property type="project" value="UniProtKB-SubCell"/>
</dbReference>
<comment type="similarity">
    <text evidence="2">Belongs to the SLC29A/ENT transporter (TC 2.A.57) family.</text>
</comment>
<dbReference type="Proteomes" id="UP000694402">
    <property type="component" value="Unassembled WGS sequence"/>
</dbReference>
<protein>
    <recommendedName>
        <fullName evidence="10">Equilibrative nucleoside transporter 2</fullName>
    </recommendedName>
</protein>
<dbReference type="GO" id="GO:0035364">
    <property type="term" value="P:thymine transport"/>
    <property type="evidence" value="ECO:0007669"/>
    <property type="project" value="TreeGrafter"/>
</dbReference>
<feature type="transmembrane region" description="Helical" evidence="7">
    <location>
        <begin position="63"/>
        <end position="86"/>
    </location>
</feature>
<keyword evidence="4 7" id="KW-0812">Transmembrane</keyword>
<evidence type="ECO:0000313" key="9">
    <source>
        <dbReference type="Proteomes" id="UP000694402"/>
    </source>
</evidence>
<feature type="transmembrane region" description="Helical" evidence="7">
    <location>
        <begin position="432"/>
        <end position="454"/>
    </location>
</feature>
<keyword evidence="5 7" id="KW-1133">Transmembrane helix</keyword>
<dbReference type="PRINTS" id="PR01130">
    <property type="entry name" value="DERENTRNSPRT"/>
</dbReference>
<keyword evidence="3" id="KW-0813">Transport</keyword>
<dbReference type="GO" id="GO:0015853">
    <property type="term" value="P:adenine transport"/>
    <property type="evidence" value="ECO:0007669"/>
    <property type="project" value="TreeGrafter"/>
</dbReference>
<name>A0AAZ3RBJ7_ONCTS</name>
<dbReference type="AlphaFoldDB" id="A0AAZ3RBJ7"/>
<feature type="transmembrane region" description="Helical" evidence="7">
    <location>
        <begin position="328"/>
        <end position="350"/>
    </location>
</feature>
<dbReference type="Pfam" id="PF01733">
    <property type="entry name" value="Nucleoside_tran"/>
    <property type="match status" value="1"/>
</dbReference>
<accession>A0AAZ3RBJ7</accession>